<reference evidence="2" key="1">
    <citation type="journal article" date="2015" name="PLoS Genet.">
        <title>The dynamic genome and transcriptome of the human fungal pathogen Blastomyces and close relative Emmonsia.</title>
        <authorList>
            <person name="Munoz J.F."/>
            <person name="Gauthier G.M."/>
            <person name="Desjardins C.A."/>
            <person name="Gallo J.E."/>
            <person name="Holder J."/>
            <person name="Sullivan T.D."/>
            <person name="Marty A.J."/>
            <person name="Carmen J.C."/>
            <person name="Chen Z."/>
            <person name="Ding L."/>
            <person name="Gujja S."/>
            <person name="Magrini V."/>
            <person name="Misas E."/>
            <person name="Mitreva M."/>
            <person name="Priest M."/>
            <person name="Saif S."/>
            <person name="Whiston E.A."/>
            <person name="Young S."/>
            <person name="Zeng Q."/>
            <person name="Goldman W.E."/>
            <person name="Mardis E.R."/>
            <person name="Taylor J.W."/>
            <person name="McEwen J.G."/>
            <person name="Clay O.K."/>
            <person name="Klein B.S."/>
            <person name="Cuomo C.A."/>
        </authorList>
    </citation>
    <scope>NUCLEOTIDE SEQUENCE [LARGE SCALE GENOMIC DNA]</scope>
    <source>
        <strain evidence="2">ER-3 / ATCC MYA-2586</strain>
    </source>
</reference>
<dbReference type="GeneID" id="69030970"/>
<dbReference type="EMBL" id="EQ999973">
    <property type="protein sequence ID" value="OAS99357.1"/>
    <property type="molecule type" value="Genomic_DNA"/>
</dbReference>
<evidence type="ECO:0000313" key="2">
    <source>
        <dbReference type="Proteomes" id="UP000002039"/>
    </source>
</evidence>
<sequence>MPSPTPQLPLFFTSPQYQSAIYLIDYTKPSSYRPPFQRSALKGVYVYSYKKTNQLRAELVSLERTEYIISIYLSIYPHTALRPPPCTVRPAPCTTSFALNG</sequence>
<protein>
    <submittedName>
        <fullName evidence="1">Uncharacterized protein</fullName>
    </submittedName>
</protein>
<dbReference type="RefSeq" id="XP_045279085.1">
    <property type="nucleotide sequence ID" value="XM_045425351.1"/>
</dbReference>
<name>A0ABX2VRZ8_AJEDR</name>
<organism evidence="1 2">
    <name type="scientific">Ajellomyces dermatitidis (strain ER-3 / ATCC MYA-2586)</name>
    <name type="common">Blastomyces dermatitidis</name>
    <dbReference type="NCBI Taxonomy" id="559297"/>
    <lineage>
        <taxon>Eukaryota</taxon>
        <taxon>Fungi</taxon>
        <taxon>Dikarya</taxon>
        <taxon>Ascomycota</taxon>
        <taxon>Pezizomycotina</taxon>
        <taxon>Eurotiomycetes</taxon>
        <taxon>Eurotiomycetidae</taxon>
        <taxon>Onygenales</taxon>
        <taxon>Ajellomycetaceae</taxon>
        <taxon>Blastomyces</taxon>
    </lineage>
</organism>
<gene>
    <name evidence="1" type="ORF">BDCG_16078</name>
</gene>
<dbReference type="Proteomes" id="UP000002039">
    <property type="component" value="Unassembled WGS sequence"/>
</dbReference>
<accession>A0ABX2VRZ8</accession>
<keyword evidence="2" id="KW-1185">Reference proteome</keyword>
<proteinExistence type="predicted"/>
<evidence type="ECO:0000313" key="1">
    <source>
        <dbReference type="EMBL" id="OAS99357.1"/>
    </source>
</evidence>